<dbReference type="OrthoDB" id="4829200at2759"/>
<evidence type="ECO:0000256" key="1">
    <source>
        <dbReference type="SAM" id="SignalP"/>
    </source>
</evidence>
<protein>
    <submittedName>
        <fullName evidence="2">Uncharacterized protein</fullName>
    </submittedName>
</protein>
<reference evidence="2" key="1">
    <citation type="submission" date="2019-06" db="EMBL/GenBank/DDBJ databases">
        <authorList>
            <person name="Gan P."/>
            <person name="Shirasu K."/>
        </authorList>
    </citation>
    <scope>NUCLEOTIDE SEQUENCE [LARGE SCALE GENOMIC DNA]</scope>
    <source>
        <strain evidence="2">CAD2</strain>
    </source>
</reference>
<accession>A0A9P5EN24</accession>
<feature type="signal peptide" evidence="1">
    <location>
        <begin position="1"/>
        <end position="20"/>
    </location>
</feature>
<keyword evidence="3" id="KW-1185">Reference proteome</keyword>
<proteinExistence type="predicted"/>
<name>A0A9P5EN24_COLSI</name>
<organism evidence="2 3">
    <name type="scientific">Colletotrichum siamense</name>
    <name type="common">Anthracnose fungus</name>
    <dbReference type="NCBI Taxonomy" id="690259"/>
    <lineage>
        <taxon>Eukaryota</taxon>
        <taxon>Fungi</taxon>
        <taxon>Dikarya</taxon>
        <taxon>Ascomycota</taxon>
        <taxon>Pezizomycotina</taxon>
        <taxon>Sordariomycetes</taxon>
        <taxon>Hypocreomycetidae</taxon>
        <taxon>Glomerellales</taxon>
        <taxon>Glomerellaceae</taxon>
        <taxon>Colletotrichum</taxon>
        <taxon>Colletotrichum gloeosporioides species complex</taxon>
    </lineage>
</organism>
<dbReference type="EMBL" id="QPMT01000032">
    <property type="protein sequence ID" value="KAF4854686.1"/>
    <property type="molecule type" value="Genomic_DNA"/>
</dbReference>
<sequence length="95" mass="9880">MQFSTTFAVLFLAAATSVAAKKHTQLYCTNASGSGQFIFSFPNDDVTNKVCPTFCSDCTLGDNDGHRVCNSPSKQLDGDGFASACVAAGADGSNR</sequence>
<dbReference type="Proteomes" id="UP000711996">
    <property type="component" value="Unassembled WGS sequence"/>
</dbReference>
<feature type="chain" id="PRO_5040164046" evidence="1">
    <location>
        <begin position="21"/>
        <end position="95"/>
    </location>
</feature>
<keyword evidence="1" id="KW-0732">Signal</keyword>
<evidence type="ECO:0000313" key="3">
    <source>
        <dbReference type="Proteomes" id="UP000711996"/>
    </source>
</evidence>
<dbReference type="AlphaFoldDB" id="A0A9P5EN24"/>
<comment type="caution">
    <text evidence="2">The sequence shown here is derived from an EMBL/GenBank/DDBJ whole genome shotgun (WGS) entry which is preliminary data.</text>
</comment>
<gene>
    <name evidence="2" type="ORF">CGCSCA2_v009371</name>
</gene>
<evidence type="ECO:0000313" key="2">
    <source>
        <dbReference type="EMBL" id="KAF4854686.1"/>
    </source>
</evidence>